<dbReference type="InterPro" id="IPR001647">
    <property type="entry name" value="HTH_TetR"/>
</dbReference>
<dbReference type="HOGENOM" id="CLU_110628_0_0_9"/>
<dbReference type="PRINTS" id="PR00455">
    <property type="entry name" value="HTHTETR"/>
</dbReference>
<dbReference type="RefSeq" id="WP_025435160.1">
    <property type="nucleotide sequence ID" value="NZ_CP007452.1"/>
</dbReference>
<protein>
    <submittedName>
        <fullName evidence="5">Transcriptional regulator, TetR family</fullName>
    </submittedName>
</protein>
<dbReference type="GO" id="GO:0003677">
    <property type="term" value="F:DNA binding"/>
    <property type="evidence" value="ECO:0007669"/>
    <property type="project" value="UniProtKB-UniRule"/>
</dbReference>
<dbReference type="KEGG" id="eac:EAL2_c08330"/>
<keyword evidence="6" id="KW-1185">Reference proteome</keyword>
<dbReference type="Pfam" id="PF00440">
    <property type="entry name" value="TetR_N"/>
    <property type="match status" value="1"/>
</dbReference>
<feature type="domain" description="HTH tetR-type" evidence="4">
    <location>
        <begin position="11"/>
        <end position="71"/>
    </location>
</feature>
<evidence type="ECO:0000256" key="1">
    <source>
        <dbReference type="ARBA" id="ARBA00023125"/>
    </source>
</evidence>
<organism evidence="5 6">
    <name type="scientific">Peptoclostridium acidaminophilum DSM 3953</name>
    <dbReference type="NCBI Taxonomy" id="1286171"/>
    <lineage>
        <taxon>Bacteria</taxon>
        <taxon>Bacillati</taxon>
        <taxon>Bacillota</taxon>
        <taxon>Clostridia</taxon>
        <taxon>Peptostreptococcales</taxon>
        <taxon>Peptoclostridiaceae</taxon>
        <taxon>Peptoclostridium</taxon>
    </lineage>
</organism>
<feature type="transmembrane region" description="Helical" evidence="3">
    <location>
        <begin position="155"/>
        <end position="177"/>
    </location>
</feature>
<dbReference type="InterPro" id="IPR009057">
    <property type="entry name" value="Homeodomain-like_sf"/>
</dbReference>
<dbReference type="AlphaFoldDB" id="W8TEA3"/>
<keyword evidence="1 2" id="KW-0238">DNA-binding</keyword>
<keyword evidence="3" id="KW-1133">Transmembrane helix</keyword>
<dbReference type="PATRIC" id="fig|1286171.3.peg.780"/>
<dbReference type="Gene3D" id="1.10.357.10">
    <property type="entry name" value="Tetracycline Repressor, domain 2"/>
    <property type="match status" value="1"/>
</dbReference>
<name>W8TEA3_PEPAC</name>
<evidence type="ECO:0000256" key="3">
    <source>
        <dbReference type="SAM" id="Phobius"/>
    </source>
</evidence>
<dbReference type="InterPro" id="IPR050624">
    <property type="entry name" value="HTH-type_Tx_Regulator"/>
</dbReference>
<dbReference type="STRING" id="1286171.EAL2_c08330"/>
<evidence type="ECO:0000313" key="5">
    <source>
        <dbReference type="EMBL" id="AHM56133.1"/>
    </source>
</evidence>
<dbReference type="InterPro" id="IPR023772">
    <property type="entry name" value="DNA-bd_HTH_TetR-type_CS"/>
</dbReference>
<proteinExistence type="predicted"/>
<evidence type="ECO:0000259" key="4">
    <source>
        <dbReference type="PROSITE" id="PS50977"/>
    </source>
</evidence>
<dbReference type="PROSITE" id="PS01081">
    <property type="entry name" value="HTH_TETR_1"/>
    <property type="match status" value="1"/>
</dbReference>
<accession>W8TEA3</accession>
<evidence type="ECO:0000313" key="6">
    <source>
        <dbReference type="Proteomes" id="UP000019591"/>
    </source>
</evidence>
<dbReference type="eggNOG" id="COG1309">
    <property type="taxonomic scope" value="Bacteria"/>
</dbReference>
<reference evidence="5 6" key="1">
    <citation type="journal article" date="2014" name="Genome Announc.">
        <title>Complete Genome Sequence of Amino Acid-Utilizing Eubacterium acidaminophilum al-2 (DSM 3953).</title>
        <authorList>
            <person name="Poehlein A."/>
            <person name="Andreesen J.R."/>
            <person name="Daniel R."/>
        </authorList>
    </citation>
    <scope>NUCLEOTIDE SEQUENCE [LARGE SCALE GENOMIC DNA]</scope>
    <source>
        <strain evidence="5 6">DSM 3953</strain>
    </source>
</reference>
<dbReference type="PANTHER" id="PTHR43479">
    <property type="entry name" value="ACREF/ENVCD OPERON REPRESSOR-RELATED"/>
    <property type="match status" value="1"/>
</dbReference>
<gene>
    <name evidence="5" type="ORF">EAL2_c08330</name>
</gene>
<dbReference type="PROSITE" id="PS50977">
    <property type="entry name" value="HTH_TETR_2"/>
    <property type="match status" value="1"/>
</dbReference>
<evidence type="ECO:0000256" key="2">
    <source>
        <dbReference type="PROSITE-ProRule" id="PRU00335"/>
    </source>
</evidence>
<keyword evidence="3" id="KW-0812">Transmembrane</keyword>
<dbReference type="PANTHER" id="PTHR43479:SF11">
    <property type="entry name" value="ACREF_ENVCD OPERON REPRESSOR-RELATED"/>
    <property type="match status" value="1"/>
</dbReference>
<dbReference type="EMBL" id="CP007452">
    <property type="protein sequence ID" value="AHM56133.1"/>
    <property type="molecule type" value="Genomic_DNA"/>
</dbReference>
<keyword evidence="3" id="KW-0472">Membrane</keyword>
<dbReference type="OrthoDB" id="9814200at2"/>
<dbReference type="Proteomes" id="UP000019591">
    <property type="component" value="Chromosome"/>
</dbReference>
<feature type="DNA-binding region" description="H-T-H motif" evidence="2">
    <location>
        <begin position="34"/>
        <end position="53"/>
    </location>
</feature>
<dbReference type="SUPFAM" id="SSF46689">
    <property type="entry name" value="Homeodomain-like"/>
    <property type="match status" value="1"/>
</dbReference>
<sequence>MNMKYCDYQHLDTKDRILKATLHIISHYGYENVTIRKVAKYANVNIALVNYHFGSKDNLLNEAMKQITLKLETAFNHLECSDSAAEERLKKFFDEYTSIIIAHPSIIKNFVFQTVKKSSIFIHYEEYFKHSGLRLLVDSLSEINPKIDKPRAKKLLFQAMAAISAPVLIAGKMHSIIDVDFLDPFQRADYLELVFDSLMGYIKGV</sequence>